<accession>A0AAE0RXU1</accession>
<reference evidence="1" key="1">
    <citation type="journal article" date="2021" name="Genome Biol. Evol.">
        <title>A High-Quality Reference Genome for a Parasitic Bivalve with Doubly Uniparental Inheritance (Bivalvia: Unionida).</title>
        <authorList>
            <person name="Smith C.H."/>
        </authorList>
    </citation>
    <scope>NUCLEOTIDE SEQUENCE</scope>
    <source>
        <strain evidence="1">CHS0354</strain>
    </source>
</reference>
<organism evidence="1 2">
    <name type="scientific">Potamilus streckersoni</name>
    <dbReference type="NCBI Taxonomy" id="2493646"/>
    <lineage>
        <taxon>Eukaryota</taxon>
        <taxon>Metazoa</taxon>
        <taxon>Spiralia</taxon>
        <taxon>Lophotrochozoa</taxon>
        <taxon>Mollusca</taxon>
        <taxon>Bivalvia</taxon>
        <taxon>Autobranchia</taxon>
        <taxon>Heteroconchia</taxon>
        <taxon>Palaeoheterodonta</taxon>
        <taxon>Unionida</taxon>
        <taxon>Unionoidea</taxon>
        <taxon>Unionidae</taxon>
        <taxon>Ambleminae</taxon>
        <taxon>Lampsilini</taxon>
        <taxon>Potamilus</taxon>
    </lineage>
</organism>
<keyword evidence="2" id="KW-1185">Reference proteome</keyword>
<protein>
    <submittedName>
        <fullName evidence="1">Uncharacterized protein</fullName>
    </submittedName>
</protein>
<sequence length="87" mass="10171">MMLGIFETSAYSFCKEKIFCLKIDSTKNLFQERLYLKEKEEYNLHEPENFAVSTSIKQNAFKVVTTVIGTLEYCHQRTGVKNVCKTY</sequence>
<reference evidence="1" key="3">
    <citation type="submission" date="2023-05" db="EMBL/GenBank/DDBJ databases">
        <authorList>
            <person name="Smith C.H."/>
        </authorList>
    </citation>
    <scope>NUCLEOTIDE SEQUENCE</scope>
    <source>
        <strain evidence="1">CHS0354</strain>
        <tissue evidence="1">Mantle</tissue>
    </source>
</reference>
<dbReference type="Proteomes" id="UP001195483">
    <property type="component" value="Unassembled WGS sequence"/>
</dbReference>
<evidence type="ECO:0000313" key="1">
    <source>
        <dbReference type="EMBL" id="KAK3581510.1"/>
    </source>
</evidence>
<reference evidence="1" key="2">
    <citation type="journal article" date="2021" name="Genome Biol. Evol.">
        <title>Developing a high-quality reference genome for a parasitic bivalve with doubly uniparental inheritance (Bivalvia: Unionida).</title>
        <authorList>
            <person name="Smith C.H."/>
        </authorList>
    </citation>
    <scope>NUCLEOTIDE SEQUENCE</scope>
    <source>
        <strain evidence="1">CHS0354</strain>
        <tissue evidence="1">Mantle</tissue>
    </source>
</reference>
<proteinExistence type="predicted"/>
<name>A0AAE0RXU1_9BIVA</name>
<gene>
    <name evidence="1" type="ORF">CHS0354_031850</name>
</gene>
<dbReference type="AlphaFoldDB" id="A0AAE0RXU1"/>
<evidence type="ECO:0000313" key="2">
    <source>
        <dbReference type="Proteomes" id="UP001195483"/>
    </source>
</evidence>
<comment type="caution">
    <text evidence="1">The sequence shown here is derived from an EMBL/GenBank/DDBJ whole genome shotgun (WGS) entry which is preliminary data.</text>
</comment>
<dbReference type="EMBL" id="JAEAOA010001897">
    <property type="protein sequence ID" value="KAK3581510.1"/>
    <property type="molecule type" value="Genomic_DNA"/>
</dbReference>